<accession>A0ABS8WDG2</accession>
<evidence type="ECO:0000256" key="1">
    <source>
        <dbReference type="SAM" id="SignalP"/>
    </source>
</evidence>
<dbReference type="Proteomes" id="UP001201273">
    <property type="component" value="Unassembled WGS sequence"/>
</dbReference>
<keyword evidence="1" id="KW-0732">Signal</keyword>
<name>A0ABS8WDG2_9GAMM</name>
<gene>
    <name evidence="2" type="ORF">K6Y31_17610</name>
</gene>
<sequence length="104" mass="11450">MKKLLLASLTVLSCSVTAHPGRTASDGCHYCRTNCASWGEIAGERHCHNNNSTDNPFFDGMSVKTVDQFEHSLEKPVKEPKTDLSAVAINEAQKESQITDSRKK</sequence>
<reference evidence="2 3" key="1">
    <citation type="journal article" date="2022" name="Environ. Microbiol. Rep.">
        <title>Eco-phylogenetic analyses reveal divergent evolution of vitamin B12 metabolism in the marine bacterial family 'Psychromonadaceae'.</title>
        <authorList>
            <person name="Jin X."/>
            <person name="Yang Y."/>
            <person name="Cao H."/>
            <person name="Gao B."/>
            <person name="Zhao Z."/>
        </authorList>
    </citation>
    <scope>NUCLEOTIDE SEQUENCE [LARGE SCALE GENOMIC DNA]</scope>
    <source>
        <strain evidence="2 3">MKS20</strain>
    </source>
</reference>
<dbReference type="InterPro" id="IPR047773">
    <property type="entry name" value="YHYH_dom_bact"/>
</dbReference>
<comment type="caution">
    <text evidence="2">The sequence shown here is derived from an EMBL/GenBank/DDBJ whole genome shotgun (WGS) entry which is preliminary data.</text>
</comment>
<protein>
    <submittedName>
        <fullName evidence="2">YHYH domain-containing protein</fullName>
    </submittedName>
</protein>
<evidence type="ECO:0000313" key="3">
    <source>
        <dbReference type="Proteomes" id="UP001201273"/>
    </source>
</evidence>
<organism evidence="2 3">
    <name type="scientific">Motilimonas cestriensis</name>
    <dbReference type="NCBI Taxonomy" id="2742685"/>
    <lineage>
        <taxon>Bacteria</taxon>
        <taxon>Pseudomonadati</taxon>
        <taxon>Pseudomonadota</taxon>
        <taxon>Gammaproteobacteria</taxon>
        <taxon>Alteromonadales</taxon>
        <taxon>Alteromonadales genera incertae sedis</taxon>
        <taxon>Motilimonas</taxon>
    </lineage>
</organism>
<dbReference type="EMBL" id="JAIMJA010000021">
    <property type="protein sequence ID" value="MCE2596608.1"/>
    <property type="molecule type" value="Genomic_DNA"/>
</dbReference>
<feature type="chain" id="PRO_5046938686" evidence="1">
    <location>
        <begin position="19"/>
        <end position="104"/>
    </location>
</feature>
<dbReference type="NCBIfam" id="NF033223">
    <property type="entry name" value="YHYH_alt"/>
    <property type="match status" value="1"/>
</dbReference>
<evidence type="ECO:0000313" key="2">
    <source>
        <dbReference type="EMBL" id="MCE2596608.1"/>
    </source>
</evidence>
<dbReference type="RefSeq" id="WP_233054242.1">
    <property type="nucleotide sequence ID" value="NZ_JAIMJA010000021.1"/>
</dbReference>
<feature type="signal peptide" evidence="1">
    <location>
        <begin position="1"/>
        <end position="18"/>
    </location>
</feature>
<proteinExistence type="predicted"/>
<keyword evidence="3" id="KW-1185">Reference proteome</keyword>